<keyword evidence="9" id="KW-0479">Metal-binding</keyword>
<comment type="subcellular location">
    <subcellularLocation>
        <location evidence="3">Cytoplasm</location>
    </subcellularLocation>
</comment>
<dbReference type="PRINTS" id="PR00714">
    <property type="entry name" value="MAN6PISMRASE"/>
</dbReference>
<dbReference type="GO" id="GO:0005975">
    <property type="term" value="P:carbohydrate metabolic process"/>
    <property type="evidence" value="ECO:0007669"/>
    <property type="project" value="InterPro"/>
</dbReference>
<evidence type="ECO:0000256" key="6">
    <source>
        <dbReference type="ARBA" id="ARBA00011956"/>
    </source>
</evidence>
<dbReference type="Gene3D" id="1.10.441.10">
    <property type="entry name" value="Phosphomannose Isomerase, domain 2"/>
    <property type="match status" value="1"/>
</dbReference>
<evidence type="ECO:0000256" key="13">
    <source>
        <dbReference type="ARBA" id="ARBA00023235"/>
    </source>
</evidence>
<reference evidence="19 20" key="1">
    <citation type="journal article" date="2018" name="Nat. Ecol. Evol.">
        <title>Genomic signatures of mitonuclear coevolution across populations of Tigriopus californicus.</title>
        <authorList>
            <person name="Barreto F.S."/>
            <person name="Watson E.T."/>
            <person name="Lima T.G."/>
            <person name="Willett C.S."/>
            <person name="Edmands S."/>
            <person name="Li W."/>
            <person name="Burton R.S."/>
        </authorList>
    </citation>
    <scope>NUCLEOTIDE SEQUENCE [LARGE SCALE GENOMIC DNA]</scope>
    <source>
        <strain evidence="19 20">San Diego</strain>
    </source>
</reference>
<evidence type="ECO:0000256" key="15">
    <source>
        <dbReference type="ARBA" id="ARBA00030762"/>
    </source>
</evidence>
<dbReference type="OMA" id="QCEPETI"/>
<dbReference type="PANTHER" id="PTHR10309:SF0">
    <property type="entry name" value="MANNOSE-6-PHOSPHATE ISOMERASE"/>
    <property type="match status" value="1"/>
</dbReference>
<dbReference type="GO" id="GO:0000049">
    <property type="term" value="F:tRNA binding"/>
    <property type="evidence" value="ECO:0007669"/>
    <property type="project" value="UniProtKB-UniRule"/>
</dbReference>
<dbReference type="SUPFAM" id="SSF51182">
    <property type="entry name" value="RmlC-like cupins"/>
    <property type="match status" value="1"/>
</dbReference>
<comment type="pathway">
    <text evidence="4">Nucleotide-sugar biosynthesis; GDP-alpha-D-mannose biosynthesis; alpha-D-mannose 1-phosphate from D-fructose 6-phosphate: step 1/2.</text>
</comment>
<feature type="compositionally biased region" description="Low complexity" evidence="17">
    <location>
        <begin position="581"/>
        <end position="594"/>
    </location>
</feature>
<keyword evidence="7" id="KW-0963">Cytoplasm</keyword>
<dbReference type="EMBL" id="VCGU01000005">
    <property type="protein sequence ID" value="TRY74486.1"/>
    <property type="molecule type" value="Genomic_DNA"/>
</dbReference>
<dbReference type="GO" id="GO:0008270">
    <property type="term" value="F:zinc ion binding"/>
    <property type="evidence" value="ECO:0007669"/>
    <property type="project" value="InterPro"/>
</dbReference>
<evidence type="ECO:0000256" key="1">
    <source>
        <dbReference type="ARBA" id="ARBA00000757"/>
    </source>
</evidence>
<dbReference type="PROSITE" id="PS50886">
    <property type="entry name" value="TRBD"/>
    <property type="match status" value="1"/>
</dbReference>
<dbReference type="FunFam" id="2.60.120.10:FF:000044">
    <property type="entry name" value="Mannose-6-phosphate isomerase"/>
    <property type="match status" value="1"/>
</dbReference>
<evidence type="ECO:0000256" key="17">
    <source>
        <dbReference type="SAM" id="MobiDB-lite"/>
    </source>
</evidence>
<dbReference type="InterPro" id="IPR014710">
    <property type="entry name" value="RmlC-like_jellyroll"/>
</dbReference>
<feature type="compositionally biased region" description="Basic and acidic residues" evidence="17">
    <location>
        <begin position="601"/>
        <end position="626"/>
    </location>
</feature>
<dbReference type="GO" id="GO:0005829">
    <property type="term" value="C:cytosol"/>
    <property type="evidence" value="ECO:0007669"/>
    <property type="project" value="TreeGrafter"/>
</dbReference>
<evidence type="ECO:0000256" key="5">
    <source>
        <dbReference type="ARBA" id="ARBA00010772"/>
    </source>
</evidence>
<evidence type="ECO:0000256" key="12">
    <source>
        <dbReference type="ARBA" id="ARBA00022917"/>
    </source>
</evidence>
<dbReference type="FunFam" id="2.40.50.140:FF:000047">
    <property type="entry name" value="tyrosine--tRNA ligase, cytoplasmic isoform X2"/>
    <property type="match status" value="1"/>
</dbReference>
<evidence type="ECO:0000256" key="16">
    <source>
        <dbReference type="PROSITE-ProRule" id="PRU00209"/>
    </source>
</evidence>
<dbReference type="InterPro" id="IPR016305">
    <property type="entry name" value="Mannose-6-P_Isomerase"/>
</dbReference>
<dbReference type="GO" id="GO:0004476">
    <property type="term" value="F:mannose-6-phosphate isomerase activity"/>
    <property type="evidence" value="ECO:0007669"/>
    <property type="project" value="UniProtKB-EC"/>
</dbReference>
<dbReference type="SUPFAM" id="SSF50249">
    <property type="entry name" value="Nucleic acid-binding proteins"/>
    <property type="match status" value="1"/>
</dbReference>
<evidence type="ECO:0000256" key="2">
    <source>
        <dbReference type="ARBA" id="ARBA00001947"/>
    </source>
</evidence>
<keyword evidence="13" id="KW-0413">Isomerase</keyword>
<comment type="caution">
    <text evidence="19">The sequence shown here is derived from an EMBL/GenBank/DDBJ whole genome shotgun (WGS) entry which is preliminary data.</text>
</comment>
<dbReference type="PROSITE" id="PS00965">
    <property type="entry name" value="PMI_I_1"/>
    <property type="match status" value="1"/>
</dbReference>
<keyword evidence="8 16" id="KW-0820">tRNA-binding</keyword>
<dbReference type="InterPro" id="IPR012340">
    <property type="entry name" value="NA-bd_OB-fold"/>
</dbReference>
<dbReference type="AlphaFoldDB" id="A0A553P9Z2"/>
<dbReference type="Proteomes" id="UP000318571">
    <property type="component" value="Chromosome 2"/>
</dbReference>
<protein>
    <recommendedName>
        <fullName evidence="6">mannose-6-phosphate isomerase</fullName>
        <ecNumber evidence="6">5.3.1.8</ecNumber>
    </recommendedName>
    <alternativeName>
        <fullName evidence="14">Phosphohexomutase</fullName>
    </alternativeName>
    <alternativeName>
        <fullName evidence="15">Phosphomannose isomerase</fullName>
    </alternativeName>
</protein>
<evidence type="ECO:0000256" key="8">
    <source>
        <dbReference type="ARBA" id="ARBA00022555"/>
    </source>
</evidence>
<dbReference type="Pfam" id="PF20512">
    <property type="entry name" value="PMI_typeI_hel"/>
    <property type="match status" value="1"/>
</dbReference>
<dbReference type="Pfam" id="PF13238">
    <property type="entry name" value="AAA_18"/>
    <property type="match status" value="1"/>
</dbReference>
<evidence type="ECO:0000256" key="4">
    <source>
        <dbReference type="ARBA" id="ARBA00004666"/>
    </source>
</evidence>
<evidence type="ECO:0000256" key="7">
    <source>
        <dbReference type="ARBA" id="ARBA00022490"/>
    </source>
</evidence>
<evidence type="ECO:0000256" key="14">
    <source>
        <dbReference type="ARBA" id="ARBA00029741"/>
    </source>
</evidence>
<dbReference type="Gene3D" id="2.40.50.140">
    <property type="entry name" value="Nucleic acid-binding proteins"/>
    <property type="match status" value="1"/>
</dbReference>
<dbReference type="STRING" id="6832.A0A553P9Z2"/>
<evidence type="ECO:0000256" key="9">
    <source>
        <dbReference type="ARBA" id="ARBA00022723"/>
    </source>
</evidence>
<dbReference type="EC" id="5.3.1.8" evidence="6"/>
<accession>A0A553P9Z2</accession>
<dbReference type="InterPro" id="IPR046457">
    <property type="entry name" value="PMI_typeI_cat"/>
</dbReference>
<feature type="region of interest" description="Disordered" evidence="17">
    <location>
        <begin position="581"/>
        <end position="650"/>
    </location>
</feature>
<keyword evidence="11 16" id="KW-0694">RNA-binding</keyword>
<dbReference type="InterPro" id="IPR002547">
    <property type="entry name" value="tRNA-bd_dom"/>
</dbReference>
<dbReference type="InterPro" id="IPR046458">
    <property type="entry name" value="PMI_typeI_hel"/>
</dbReference>
<dbReference type="Gene3D" id="3.40.50.300">
    <property type="entry name" value="P-loop containing nucleotide triphosphate hydrolases"/>
    <property type="match status" value="1"/>
</dbReference>
<dbReference type="InterPro" id="IPR027417">
    <property type="entry name" value="P-loop_NTPase"/>
</dbReference>
<dbReference type="CDD" id="cd07011">
    <property type="entry name" value="cupin_PMI_type_I_N"/>
    <property type="match status" value="1"/>
</dbReference>
<gene>
    <name evidence="19" type="ORF">TCAL_01324</name>
</gene>
<comment type="catalytic activity">
    <reaction evidence="1">
        <text>D-mannose 6-phosphate = D-fructose 6-phosphate</text>
        <dbReference type="Rhea" id="RHEA:12356"/>
        <dbReference type="ChEBI" id="CHEBI:58735"/>
        <dbReference type="ChEBI" id="CHEBI:61527"/>
        <dbReference type="EC" id="5.3.1.8"/>
    </reaction>
</comment>
<dbReference type="Pfam" id="PF20511">
    <property type="entry name" value="PMI_typeI_cat"/>
    <property type="match status" value="1"/>
</dbReference>
<dbReference type="PANTHER" id="PTHR10309">
    <property type="entry name" value="MANNOSE-6-PHOSPHATE ISOMERASE"/>
    <property type="match status" value="1"/>
</dbReference>
<dbReference type="UniPathway" id="UPA00126">
    <property type="reaction ID" value="UER00423"/>
</dbReference>
<proteinExistence type="inferred from homology"/>
<dbReference type="GO" id="GO:0006412">
    <property type="term" value="P:translation"/>
    <property type="evidence" value="ECO:0007669"/>
    <property type="project" value="UniProtKB-KW"/>
</dbReference>
<evidence type="ECO:0000313" key="20">
    <source>
        <dbReference type="Proteomes" id="UP000318571"/>
    </source>
</evidence>
<dbReference type="InterPro" id="IPR018050">
    <property type="entry name" value="Pmannose_isomerase-type1_CS"/>
</dbReference>
<comment type="cofactor">
    <cofactor evidence="2">
        <name>Zn(2+)</name>
        <dbReference type="ChEBI" id="CHEBI:29105"/>
    </cofactor>
</comment>
<evidence type="ECO:0000259" key="18">
    <source>
        <dbReference type="PROSITE" id="PS50886"/>
    </source>
</evidence>
<dbReference type="Gene3D" id="2.60.120.10">
    <property type="entry name" value="Jelly Rolls"/>
    <property type="match status" value="2"/>
</dbReference>
<evidence type="ECO:0000313" key="19">
    <source>
        <dbReference type="EMBL" id="TRY74486.1"/>
    </source>
</evidence>
<keyword evidence="12" id="KW-0648">Protein biosynthesis</keyword>
<comment type="similarity">
    <text evidence="5">Belongs to the mannose-6-phosphate isomerase type 1 family.</text>
</comment>
<feature type="domain" description="TRNA-binding" evidence="18">
    <location>
        <begin position="650"/>
        <end position="755"/>
    </location>
</feature>
<evidence type="ECO:0000256" key="3">
    <source>
        <dbReference type="ARBA" id="ARBA00004496"/>
    </source>
</evidence>
<dbReference type="Pfam" id="PF01588">
    <property type="entry name" value="tRNA_bind"/>
    <property type="match status" value="1"/>
</dbReference>
<dbReference type="NCBIfam" id="TIGR00218">
    <property type="entry name" value="manA"/>
    <property type="match status" value="1"/>
</dbReference>
<organism evidence="19 20">
    <name type="scientific">Tigriopus californicus</name>
    <name type="common">Marine copepod</name>
    <dbReference type="NCBI Taxonomy" id="6832"/>
    <lineage>
        <taxon>Eukaryota</taxon>
        <taxon>Metazoa</taxon>
        <taxon>Ecdysozoa</taxon>
        <taxon>Arthropoda</taxon>
        <taxon>Crustacea</taxon>
        <taxon>Multicrustacea</taxon>
        <taxon>Hexanauplia</taxon>
        <taxon>Copepoda</taxon>
        <taxon>Harpacticoida</taxon>
        <taxon>Harpacticidae</taxon>
        <taxon>Tigriopus</taxon>
    </lineage>
</organism>
<dbReference type="InterPro" id="IPR011051">
    <property type="entry name" value="RmlC_Cupin_sf"/>
</dbReference>
<evidence type="ECO:0000256" key="10">
    <source>
        <dbReference type="ARBA" id="ARBA00022833"/>
    </source>
</evidence>
<keyword evidence="10" id="KW-0862">Zinc</keyword>
<dbReference type="CDD" id="cd02799">
    <property type="entry name" value="tRNA_bind_EMAP-II_like"/>
    <property type="match status" value="1"/>
</dbReference>
<sequence>MSWQLLVRLPVHCHELEEDPLLDELEDLIGAGGIIVDHHVTDFFPERYFDIVFVLRTDNGHLHDRLKARDYNEKKLQNNLECEIFQTILDEAKNSYDENIVHELTSNQKIMMELLCDTKSYAWGKIGGQSEVFSLRRSVDPESVSDESQPYAELWMGTHPSGPSRIKSNSEPLKEFLESQPDLLGSSVTQFGKDLPYLFKVLSVNKALSIQAHPNKEHAERLFKERPNIYKDPNHKPEMAIALTPFQGLCGFRPLQEIQKNVQESPLKDILKEGVAEALLAATPSTYSEALKEAFKDLMTTPKETIANEFAKFKTTLESTNTSDLNSTQRLFLTLAEQYPEDVGCFVIYFVNLVELNPGEALFLGPNLIHAYLSGDCIECMACSDNVVRSGLTPKLIDTPTLIEMLDYSCKPVDDMKFQPEQETEWTTVYNPPVPDFAVVKIDIDSDSMIEIPKRSSASIFLVISGSGRYEFEEGPQSFQRGAVHFLGANQGLKIVKQSQEKIVIKMASSDALKRMEAQANAADQLISVLKKQIQEIKCVAQNVDFDSEIKTLKSENLSLKTEIDTWKGRLIAEETKKGVPQYPVPVSKSSPSVTETSSAEIEKTSEPPKAHQDQSQTEGKKSNKKDNKKKLKEGGKENQAQPSADAPIDVGRLDMRVGLIRSATKHPDADALYVEEVDVGEDKPRTVISGLVKFIPLEEMQNRKAILLCNLKPSKMRGIMSEAMVEILSPPESSKPGDPILVDGFTRNPDAQLNPKKKIFEACAPDLKVSGDKVATYKGVAWTVNGEKCHAQTLSNVQIK</sequence>
<name>A0A553P9Z2_TIGCA</name>
<dbReference type="SUPFAM" id="SSF52540">
    <property type="entry name" value="P-loop containing nucleoside triphosphate hydrolases"/>
    <property type="match status" value="1"/>
</dbReference>
<dbReference type="GO" id="GO:0009298">
    <property type="term" value="P:GDP-mannose biosynthetic process"/>
    <property type="evidence" value="ECO:0007669"/>
    <property type="project" value="UniProtKB-UniPathway"/>
</dbReference>
<evidence type="ECO:0000256" key="11">
    <source>
        <dbReference type="ARBA" id="ARBA00022884"/>
    </source>
</evidence>
<dbReference type="InterPro" id="IPR001250">
    <property type="entry name" value="Man6P_Isoase-1"/>
</dbReference>
<keyword evidence="20" id="KW-1185">Reference proteome</keyword>